<dbReference type="PATRIC" id="fig|1434120.4.peg.4783"/>
<sequence>MSYNRKKHRIATTISDRHWELLKKHAEKFETQQKALETALEYLENNSKQYPELTPEQKFWMACESISSVCCVQKGALKILMETVNHEQFKEYVTKNKPIECVIQFFLQKPLNECSLKEVVDGLTVVFGTSHMFDTVDYKDNGDYYLLSLTHSLGLNNSKLNLTTFESLFETYGANVESKISENTIFMKVFKDK</sequence>
<dbReference type="KEGG" id="msw:MSSIT_3686"/>
<dbReference type="GeneID" id="24862635"/>
<dbReference type="OrthoDB" id="135565at2157"/>
<dbReference type="AlphaFoldDB" id="A0A0E3P8U7"/>
<dbReference type="RefSeq" id="WP_048174100.1">
    <property type="nucleotide sequence ID" value="NZ_CP009506.1"/>
</dbReference>
<gene>
    <name evidence="1" type="ORF">MSSIT_3686</name>
</gene>
<evidence type="ECO:0000313" key="1">
    <source>
        <dbReference type="EMBL" id="AKB30405.1"/>
    </source>
</evidence>
<protein>
    <submittedName>
        <fullName evidence="1">Uncharacterized protein</fullName>
    </submittedName>
</protein>
<reference evidence="1 2" key="1">
    <citation type="submission" date="2014-07" db="EMBL/GenBank/DDBJ databases">
        <title>Methanogenic archaea and the global carbon cycle.</title>
        <authorList>
            <person name="Henriksen J.R."/>
            <person name="Luke J."/>
            <person name="Reinhart S."/>
            <person name="Benedict M.N."/>
            <person name="Youngblut N.D."/>
            <person name="Metcalf M.E."/>
            <person name="Whitaker R.J."/>
            <person name="Metcalf W.W."/>
        </authorList>
    </citation>
    <scope>NUCLEOTIDE SEQUENCE [LARGE SCALE GENOMIC DNA]</scope>
    <source>
        <strain evidence="1 2">T4/M</strain>
    </source>
</reference>
<evidence type="ECO:0000313" key="2">
    <source>
        <dbReference type="Proteomes" id="UP000033111"/>
    </source>
</evidence>
<organism evidence="1 2">
    <name type="scientific">Methanosarcina siciliae T4/M</name>
    <dbReference type="NCBI Taxonomy" id="1434120"/>
    <lineage>
        <taxon>Archaea</taxon>
        <taxon>Methanobacteriati</taxon>
        <taxon>Methanobacteriota</taxon>
        <taxon>Stenosarchaea group</taxon>
        <taxon>Methanomicrobia</taxon>
        <taxon>Methanosarcinales</taxon>
        <taxon>Methanosarcinaceae</taxon>
        <taxon>Methanosarcina</taxon>
    </lineage>
</organism>
<dbReference type="HOGENOM" id="CLU_123165_0_0_2"/>
<dbReference type="Proteomes" id="UP000033111">
    <property type="component" value="Chromosome"/>
</dbReference>
<keyword evidence="2" id="KW-1185">Reference proteome</keyword>
<dbReference type="EMBL" id="CP009506">
    <property type="protein sequence ID" value="AKB30405.1"/>
    <property type="molecule type" value="Genomic_DNA"/>
</dbReference>
<name>A0A0E3P8U7_9EURY</name>
<accession>A0A0E3P8U7</accession>
<proteinExistence type="predicted"/>